<dbReference type="PANTHER" id="PTHR42852:SF13">
    <property type="entry name" value="PROTEIN DIPZ"/>
    <property type="match status" value="1"/>
</dbReference>
<dbReference type="EMBL" id="CP009286">
    <property type="protein sequence ID" value="AIQ63547.1"/>
    <property type="molecule type" value="Genomic_DNA"/>
</dbReference>
<evidence type="ECO:0000313" key="4">
    <source>
        <dbReference type="EMBL" id="AIQ63547.1"/>
    </source>
</evidence>
<dbReference type="InterPro" id="IPR036249">
    <property type="entry name" value="Thioredoxin-like_sf"/>
</dbReference>
<keyword evidence="5" id="KW-1185">Reference proteome</keyword>
<dbReference type="AlphaFoldDB" id="A0A089LRM8"/>
<dbReference type="SUPFAM" id="SSF52833">
    <property type="entry name" value="Thioredoxin-like"/>
    <property type="match status" value="1"/>
</dbReference>
<dbReference type="GO" id="GO:0016491">
    <property type="term" value="F:oxidoreductase activity"/>
    <property type="evidence" value="ECO:0007669"/>
    <property type="project" value="InterPro"/>
</dbReference>
<dbReference type="KEGG" id="pste:PSTEL_11105"/>
<gene>
    <name evidence="4" type="ORF">PSTEL_11105</name>
</gene>
<evidence type="ECO:0000259" key="3">
    <source>
        <dbReference type="PROSITE" id="PS51352"/>
    </source>
</evidence>
<evidence type="ECO:0000256" key="2">
    <source>
        <dbReference type="SAM" id="MobiDB-lite"/>
    </source>
</evidence>
<dbReference type="PANTHER" id="PTHR42852">
    <property type="entry name" value="THIOL:DISULFIDE INTERCHANGE PROTEIN DSBE"/>
    <property type="match status" value="1"/>
</dbReference>
<accession>A0A089LRM8</accession>
<feature type="domain" description="Thioredoxin" evidence="3">
    <location>
        <begin position="24"/>
        <end position="163"/>
    </location>
</feature>
<protein>
    <recommendedName>
        <fullName evidence="3">Thioredoxin domain-containing protein</fullName>
    </recommendedName>
</protein>
<evidence type="ECO:0000313" key="5">
    <source>
        <dbReference type="Proteomes" id="UP000029507"/>
    </source>
</evidence>
<dbReference type="PROSITE" id="PS51352">
    <property type="entry name" value="THIOREDOXIN_2"/>
    <property type="match status" value="1"/>
</dbReference>
<dbReference type="STRING" id="169760.PSTEL_11105"/>
<dbReference type="HOGENOM" id="CLU_042529_11_2_9"/>
<reference evidence="4 5" key="1">
    <citation type="submission" date="2014-08" db="EMBL/GenBank/DDBJ databases">
        <title>Comparative genomics of the Paenibacillus odorifer group.</title>
        <authorList>
            <person name="den Bakker H.C."/>
            <person name="Tsai Y.-C."/>
            <person name="Martin N."/>
            <person name="Korlach J."/>
            <person name="Wiedmann M."/>
        </authorList>
    </citation>
    <scope>NUCLEOTIDE SEQUENCE [LARGE SCALE GENOMIC DNA]</scope>
    <source>
        <strain evidence="4 5">DSM 14472</strain>
    </source>
</reference>
<dbReference type="CDD" id="cd02966">
    <property type="entry name" value="TlpA_like_family"/>
    <property type="match status" value="1"/>
</dbReference>
<dbReference type="InterPro" id="IPR000866">
    <property type="entry name" value="AhpC/TSA"/>
</dbReference>
<dbReference type="GO" id="GO:0016209">
    <property type="term" value="F:antioxidant activity"/>
    <property type="evidence" value="ECO:0007669"/>
    <property type="project" value="InterPro"/>
</dbReference>
<dbReference type="Pfam" id="PF00578">
    <property type="entry name" value="AhpC-TSA"/>
    <property type="match status" value="1"/>
</dbReference>
<name>A0A089LRM8_9BACL</name>
<dbReference type="InterPro" id="IPR013766">
    <property type="entry name" value="Thioredoxin_domain"/>
</dbReference>
<dbReference type="Proteomes" id="UP000029507">
    <property type="component" value="Chromosome"/>
</dbReference>
<organism evidence="4 5">
    <name type="scientific">Paenibacillus stellifer</name>
    <dbReference type="NCBI Taxonomy" id="169760"/>
    <lineage>
        <taxon>Bacteria</taxon>
        <taxon>Bacillati</taxon>
        <taxon>Bacillota</taxon>
        <taxon>Bacilli</taxon>
        <taxon>Bacillales</taxon>
        <taxon>Paenibacillaceae</taxon>
        <taxon>Paenibacillus</taxon>
    </lineage>
</organism>
<evidence type="ECO:0000256" key="1">
    <source>
        <dbReference type="ARBA" id="ARBA00023157"/>
    </source>
</evidence>
<dbReference type="Gene3D" id="3.40.30.10">
    <property type="entry name" value="Glutaredoxin"/>
    <property type="match status" value="1"/>
</dbReference>
<keyword evidence="1" id="KW-1015">Disulfide bond</keyword>
<proteinExistence type="predicted"/>
<feature type="region of interest" description="Disordered" evidence="2">
    <location>
        <begin position="1"/>
        <end position="34"/>
    </location>
</feature>
<sequence length="163" mass="17921">MAANSAPVFAAAWEASDPSSEDRPEPGFRAPSFSTTGDDGSVYKVDGVRDKAVLLNFWASWCDPCKAEAPELNRIAASLGDRLDIYGINVTSYDNKTNAQRFADKYKLTFPVMYDMKGDIFEKYNGAVFPTNVLIGRDGVVKEVILGGITAEQLEDKLKLLDR</sequence>
<dbReference type="InterPro" id="IPR050553">
    <property type="entry name" value="Thioredoxin_ResA/DsbE_sf"/>
</dbReference>